<feature type="region of interest" description="Disordered" evidence="1">
    <location>
        <begin position="123"/>
        <end position="143"/>
    </location>
</feature>
<keyword evidence="2" id="KW-0472">Membrane</keyword>
<dbReference type="EMBL" id="QMRA01000131">
    <property type="protein sequence ID" value="RLE52131.1"/>
    <property type="molecule type" value="Genomic_DNA"/>
</dbReference>
<keyword evidence="2" id="KW-0812">Transmembrane</keyword>
<evidence type="ECO:0008006" key="5">
    <source>
        <dbReference type="Google" id="ProtNLM"/>
    </source>
</evidence>
<sequence length="143" mass="16856">MKNADRAKRYLRTIGMFALYFLILLVLYPYLYEFSLIVLFVILMFTPPAIIPSLAKYKITNFGIIGPKERAVPLYSEYRFVANEKRKFVSVFKGRREIFMLYTPEPMKVMRILEKVSKIAKPPDEMLEAEEEVSEKEEAEKEQ</sequence>
<name>A0A497EYN4_9CREN</name>
<feature type="transmembrane region" description="Helical" evidence="2">
    <location>
        <begin position="12"/>
        <end position="31"/>
    </location>
</feature>
<feature type="transmembrane region" description="Helical" evidence="2">
    <location>
        <begin position="37"/>
        <end position="55"/>
    </location>
</feature>
<evidence type="ECO:0000313" key="3">
    <source>
        <dbReference type="EMBL" id="RLE52131.1"/>
    </source>
</evidence>
<feature type="compositionally biased region" description="Acidic residues" evidence="1">
    <location>
        <begin position="125"/>
        <end position="135"/>
    </location>
</feature>
<keyword evidence="2" id="KW-1133">Transmembrane helix</keyword>
<dbReference type="InterPro" id="IPR009198">
    <property type="entry name" value="UCP014484_TM"/>
</dbReference>
<evidence type="ECO:0000313" key="4">
    <source>
        <dbReference type="Proteomes" id="UP000269499"/>
    </source>
</evidence>
<reference evidence="3 4" key="1">
    <citation type="submission" date="2018-06" db="EMBL/GenBank/DDBJ databases">
        <title>Extensive metabolic versatility and redundancy in microbially diverse, dynamic hydrothermal sediments.</title>
        <authorList>
            <person name="Dombrowski N."/>
            <person name="Teske A."/>
            <person name="Baker B.J."/>
        </authorList>
    </citation>
    <scope>NUCLEOTIDE SEQUENCE [LARGE SCALE GENOMIC DNA]</scope>
    <source>
        <strain evidence="3">B20_G2</strain>
    </source>
</reference>
<accession>A0A497EYN4</accession>
<evidence type="ECO:0000256" key="1">
    <source>
        <dbReference type="SAM" id="MobiDB-lite"/>
    </source>
</evidence>
<protein>
    <recommendedName>
        <fullName evidence="5">DUF2208 domain-containing protein</fullName>
    </recommendedName>
</protein>
<dbReference type="Pfam" id="PF09973">
    <property type="entry name" value="DUF2208"/>
    <property type="match status" value="1"/>
</dbReference>
<dbReference type="AlphaFoldDB" id="A0A497EYN4"/>
<proteinExistence type="predicted"/>
<evidence type="ECO:0000256" key="2">
    <source>
        <dbReference type="SAM" id="Phobius"/>
    </source>
</evidence>
<comment type="caution">
    <text evidence="3">The sequence shown here is derived from an EMBL/GenBank/DDBJ whole genome shotgun (WGS) entry which is preliminary data.</text>
</comment>
<gene>
    <name evidence="3" type="ORF">DRJ26_05030</name>
</gene>
<organism evidence="3 4">
    <name type="scientific">Thermoproteota archaeon</name>
    <dbReference type="NCBI Taxonomy" id="2056631"/>
    <lineage>
        <taxon>Archaea</taxon>
        <taxon>Thermoproteota</taxon>
    </lineage>
</organism>
<dbReference type="Proteomes" id="UP000269499">
    <property type="component" value="Unassembled WGS sequence"/>
</dbReference>